<evidence type="ECO:0000256" key="1">
    <source>
        <dbReference type="SAM" id="MobiDB-lite"/>
    </source>
</evidence>
<protein>
    <recommendedName>
        <fullName evidence="4">Retrotransposon gag domain-containing protein</fullName>
    </recommendedName>
</protein>
<dbReference type="EMBL" id="JAIVGD010000015">
    <property type="protein sequence ID" value="KAH0757965.1"/>
    <property type="molecule type" value="Genomic_DNA"/>
</dbReference>
<keyword evidence="3" id="KW-1185">Reference proteome</keyword>
<name>A0ABQ7V1L5_SOLTU</name>
<feature type="compositionally biased region" description="Polar residues" evidence="1">
    <location>
        <begin position="250"/>
        <end position="259"/>
    </location>
</feature>
<accession>A0ABQ7V1L5</accession>
<dbReference type="Proteomes" id="UP000826656">
    <property type="component" value="Unassembled WGS sequence"/>
</dbReference>
<gene>
    <name evidence="2" type="ORF">KY290_021458</name>
</gene>
<evidence type="ECO:0000313" key="3">
    <source>
        <dbReference type="Proteomes" id="UP000826656"/>
    </source>
</evidence>
<sequence length="400" mass="43843">MFTLFASSIPRTRSSILVSESAPAARALVRGRGRGCNGVRGHGRASGATPVEDEHERHHLSPYLSIIMSLKNKLRREDKPSLLHVPLSGVLPSTLGYPITVGAGYPITVGATPPNLGTSVGFQTPGSSSVPSIAPLKFAAPPISTSATMLVGFPAMGWEYFTKVFIERFVPYSLQDQCRDEFDRLEQGSLSVSNYLQKATTYLMLSSGTFQSIIDHVTLIKCIQHAKQGSSTKRFRHQAAIPSLDGISGSKPSQTSQGMPSEYPCQGGRANPSSYFQWGLGPVVILFVRSLGTRKRIAPNVLFLLSSQDHRLLVLRQLQRHEVLHIVLRVVTRAPRVELRELEIVLVVALRQAVTVDSSMIYRVDPRQRIPIQRSQVSFQSIIEAKAHITSEADLGKVVS</sequence>
<evidence type="ECO:0008006" key="4">
    <source>
        <dbReference type="Google" id="ProtNLM"/>
    </source>
</evidence>
<evidence type="ECO:0000313" key="2">
    <source>
        <dbReference type="EMBL" id="KAH0757965.1"/>
    </source>
</evidence>
<reference evidence="2 3" key="1">
    <citation type="journal article" date="2021" name="bioRxiv">
        <title>Chromosome-scale and haplotype-resolved genome assembly of a tetraploid potato cultivar.</title>
        <authorList>
            <person name="Sun H."/>
            <person name="Jiao W.-B."/>
            <person name="Krause K."/>
            <person name="Campoy J.A."/>
            <person name="Goel M."/>
            <person name="Folz-Donahue K."/>
            <person name="Kukat C."/>
            <person name="Huettel B."/>
            <person name="Schneeberger K."/>
        </authorList>
    </citation>
    <scope>NUCLEOTIDE SEQUENCE [LARGE SCALE GENOMIC DNA]</scope>
    <source>
        <strain evidence="2">SolTubOtavaFocal</strain>
        <tissue evidence="2">Leaves</tissue>
    </source>
</reference>
<organism evidence="2 3">
    <name type="scientific">Solanum tuberosum</name>
    <name type="common">Potato</name>
    <dbReference type="NCBI Taxonomy" id="4113"/>
    <lineage>
        <taxon>Eukaryota</taxon>
        <taxon>Viridiplantae</taxon>
        <taxon>Streptophyta</taxon>
        <taxon>Embryophyta</taxon>
        <taxon>Tracheophyta</taxon>
        <taxon>Spermatophyta</taxon>
        <taxon>Magnoliopsida</taxon>
        <taxon>eudicotyledons</taxon>
        <taxon>Gunneridae</taxon>
        <taxon>Pentapetalae</taxon>
        <taxon>asterids</taxon>
        <taxon>lamiids</taxon>
        <taxon>Solanales</taxon>
        <taxon>Solanaceae</taxon>
        <taxon>Solanoideae</taxon>
        <taxon>Solaneae</taxon>
        <taxon>Solanum</taxon>
    </lineage>
</organism>
<feature type="region of interest" description="Disordered" evidence="1">
    <location>
        <begin position="243"/>
        <end position="265"/>
    </location>
</feature>
<comment type="caution">
    <text evidence="2">The sequence shown here is derived from an EMBL/GenBank/DDBJ whole genome shotgun (WGS) entry which is preliminary data.</text>
</comment>
<proteinExistence type="predicted"/>